<dbReference type="AlphaFoldDB" id="A0A0V1AJA8"/>
<dbReference type="EMBL" id="JYDI01002702">
    <property type="protein sequence ID" value="KRY24913.1"/>
    <property type="molecule type" value="Genomic_DNA"/>
</dbReference>
<dbReference type="Proteomes" id="UP000054653">
    <property type="component" value="Unassembled WGS sequence"/>
</dbReference>
<name>A0A0V1AJA8_TRIBR</name>
<gene>
    <name evidence="1" type="ORF">T03_11257</name>
</gene>
<keyword evidence="2" id="KW-1185">Reference proteome</keyword>
<organism evidence="1 2">
    <name type="scientific">Trichinella britovi</name>
    <name type="common">Parasitic roundworm</name>
    <dbReference type="NCBI Taxonomy" id="45882"/>
    <lineage>
        <taxon>Eukaryota</taxon>
        <taxon>Metazoa</taxon>
        <taxon>Ecdysozoa</taxon>
        <taxon>Nematoda</taxon>
        <taxon>Enoplea</taxon>
        <taxon>Dorylaimia</taxon>
        <taxon>Trichinellida</taxon>
        <taxon>Trichinellidae</taxon>
        <taxon>Trichinella</taxon>
    </lineage>
</organism>
<evidence type="ECO:0000313" key="1">
    <source>
        <dbReference type="EMBL" id="KRY24913.1"/>
    </source>
</evidence>
<accession>A0A0V1AJA8</accession>
<evidence type="ECO:0000313" key="2">
    <source>
        <dbReference type="Proteomes" id="UP000054653"/>
    </source>
</evidence>
<protein>
    <submittedName>
        <fullName evidence="1">Uncharacterized protein</fullName>
    </submittedName>
</protein>
<comment type="caution">
    <text evidence="1">The sequence shown here is derived from an EMBL/GenBank/DDBJ whole genome shotgun (WGS) entry which is preliminary data.</text>
</comment>
<sequence>MSFLGRGLRSRYVNDSKGYLAFPKSEQELLASQLLTIDKRHMCSQSFRYSHPFSATKSGVDPISPLTPPTFSQ</sequence>
<proteinExistence type="predicted"/>
<reference evidence="1 2" key="1">
    <citation type="submission" date="2015-01" db="EMBL/GenBank/DDBJ databases">
        <title>Evolution of Trichinella species and genotypes.</title>
        <authorList>
            <person name="Korhonen P.K."/>
            <person name="Edoardo P."/>
            <person name="Giuseppe L.R."/>
            <person name="Gasser R.B."/>
        </authorList>
    </citation>
    <scope>NUCLEOTIDE SEQUENCE [LARGE SCALE GENOMIC DNA]</scope>
    <source>
        <strain evidence="1">ISS120</strain>
    </source>
</reference>